<comment type="caution">
    <text evidence="2">The sequence shown here is derived from an EMBL/GenBank/DDBJ whole genome shotgun (WGS) entry which is preliminary data.</text>
</comment>
<sequence>MTGISVVHDGQVVSNPYLTRITIRNSGSTDVTSANFDRGRPLKLETSVPLISVLEPTLEPEGLPSVAQSASGNEIAIGPDLIVQGCTINFVILTDGRPDIEIESYISNTIMRVYTGDSTPEPEPFHKKILSLFGALAAMVAITVLVTILMVGLISWLMPDSVDRSIVVTPVNINGKTVTFASGAHWDKAQKIAMRFQCGSLTRSLDVMVGGDGSFQISLENVKLPRQVNCKLYTKNKWFFVGDSYWGSFVLK</sequence>
<protein>
    <submittedName>
        <fullName evidence="2">Uncharacterized protein</fullName>
    </submittedName>
</protein>
<keyword evidence="1" id="KW-1133">Transmembrane helix</keyword>
<evidence type="ECO:0000313" key="2">
    <source>
        <dbReference type="EMBL" id="GAA2582137.1"/>
    </source>
</evidence>
<gene>
    <name evidence="2" type="ORF">GCM10010411_13560</name>
</gene>
<keyword evidence="1" id="KW-0472">Membrane</keyword>
<feature type="transmembrane region" description="Helical" evidence="1">
    <location>
        <begin position="132"/>
        <end position="158"/>
    </location>
</feature>
<proteinExistence type="predicted"/>
<reference evidence="2 3" key="1">
    <citation type="journal article" date="2019" name="Int. J. Syst. Evol. Microbiol.">
        <title>The Global Catalogue of Microorganisms (GCM) 10K type strain sequencing project: providing services to taxonomists for standard genome sequencing and annotation.</title>
        <authorList>
            <consortium name="The Broad Institute Genomics Platform"/>
            <consortium name="The Broad Institute Genome Sequencing Center for Infectious Disease"/>
            <person name="Wu L."/>
            <person name="Ma J."/>
        </authorList>
    </citation>
    <scope>NUCLEOTIDE SEQUENCE [LARGE SCALE GENOMIC DNA]</scope>
    <source>
        <strain evidence="2 3">JCM 6833</strain>
    </source>
</reference>
<evidence type="ECO:0000256" key="1">
    <source>
        <dbReference type="SAM" id="Phobius"/>
    </source>
</evidence>
<organism evidence="2 3">
    <name type="scientific">Actinomadura fulvescens</name>
    <dbReference type="NCBI Taxonomy" id="46160"/>
    <lineage>
        <taxon>Bacteria</taxon>
        <taxon>Bacillati</taxon>
        <taxon>Actinomycetota</taxon>
        <taxon>Actinomycetes</taxon>
        <taxon>Streptosporangiales</taxon>
        <taxon>Thermomonosporaceae</taxon>
        <taxon>Actinomadura</taxon>
    </lineage>
</organism>
<dbReference type="EMBL" id="BAAATD010000001">
    <property type="protein sequence ID" value="GAA2582137.1"/>
    <property type="molecule type" value="Genomic_DNA"/>
</dbReference>
<dbReference type="Proteomes" id="UP001501509">
    <property type="component" value="Unassembled WGS sequence"/>
</dbReference>
<keyword evidence="1" id="KW-0812">Transmembrane</keyword>
<name>A0ABN3PHF4_9ACTN</name>
<keyword evidence="3" id="KW-1185">Reference proteome</keyword>
<accession>A0ABN3PHF4</accession>
<evidence type="ECO:0000313" key="3">
    <source>
        <dbReference type="Proteomes" id="UP001501509"/>
    </source>
</evidence>